<organism evidence="7 8">
    <name type="scientific">Pyricularia oryzae</name>
    <name type="common">Rice blast fungus</name>
    <name type="synonym">Magnaporthe oryzae</name>
    <dbReference type="NCBI Taxonomy" id="318829"/>
    <lineage>
        <taxon>Eukaryota</taxon>
        <taxon>Fungi</taxon>
        <taxon>Dikarya</taxon>
        <taxon>Ascomycota</taxon>
        <taxon>Pezizomycotina</taxon>
        <taxon>Sordariomycetes</taxon>
        <taxon>Sordariomycetidae</taxon>
        <taxon>Magnaporthales</taxon>
        <taxon>Pyriculariaceae</taxon>
        <taxon>Pyricularia</taxon>
    </lineage>
</organism>
<keyword evidence="3 6" id="KW-1000">Mitochondrion outer membrane</keyword>
<comment type="domain">
    <text evidence="6">Lacks alpha-helical transmembrane segments, suggesting that it resides in the membrane via beta-sheet conformations similar to those predicted for other outer membrane proteins and porin.</text>
</comment>
<dbReference type="GO" id="GO:0070096">
    <property type="term" value="P:mitochondrial outer membrane translocase complex assembly"/>
    <property type="evidence" value="ECO:0007669"/>
    <property type="project" value="UniProtKB-UniRule"/>
</dbReference>
<protein>
    <recommendedName>
        <fullName evidence="6">Mitochondrial distribution and morphology protein 10</fullName>
    </recommendedName>
    <alternativeName>
        <fullName evidence="6">Mitochondrial inheritance component MDM10</fullName>
    </alternativeName>
</protein>
<evidence type="ECO:0000256" key="2">
    <source>
        <dbReference type="ARBA" id="ARBA00022692"/>
    </source>
</evidence>
<evidence type="ECO:0000256" key="4">
    <source>
        <dbReference type="ARBA" id="ARBA00023128"/>
    </source>
</evidence>
<dbReference type="Proteomes" id="UP000294847">
    <property type="component" value="Chromosome 3"/>
</dbReference>
<reference evidence="7 8" key="1">
    <citation type="journal article" date="2019" name="Mol. Biol. Evol.">
        <title>Blast fungal genomes show frequent chromosomal changes, gene gains and losses, and effector gene turnover.</title>
        <authorList>
            <person name="Gomez Luciano L.B."/>
            <person name="Jason Tsai I."/>
            <person name="Chuma I."/>
            <person name="Tosa Y."/>
            <person name="Chen Y.H."/>
            <person name="Li J.Y."/>
            <person name="Li M.Y."/>
            <person name="Jade Lu M.Y."/>
            <person name="Nakayashiki H."/>
            <person name="Li W.H."/>
        </authorList>
    </citation>
    <scope>NUCLEOTIDE SEQUENCE [LARGE SCALE GENOMIC DNA]</scope>
    <source>
        <strain evidence="7">MZ5-1-6</strain>
    </source>
</reference>
<sequence>MRQFEDYVLESFDHTTGWYQDNSYESLNRTADQLMQFRLPTGLKLSFSSLATPNFSTSYHLGAGGRFDGSICYLFSSVPLENVVSSSESIPLTALLRSYRQVQDLPPFQPSHGAVPPAPTPTPGERLQEFVKQPWLVFGRMFLPESMLEAQVVKRASPNLRFQVKGVSQADLPNGGTILGSVQYTKPRYGVAGLLSTDGGLLGFRGLYNFGGDTTPTTSSPRAVGGDENGGANGCDERERIYGRFSAGGELYYGVLNKSAGASLGVRFATLPAHSGTPLTATFTLAPLMGNISSSFAVMARQSCSLATRFDFNVYSYESDWTIGMELWGKGRMAGLIDRRLEEEEAQIVPVDMGPAEKKRERSFQAKMEWRLDEDDETEPPLPNKREEEFSGVLKARMDQHSKVGLLWEGRLKSLIFSLGTSVNLSKPEQSFRSLGLAIQYSS</sequence>
<keyword evidence="2 6" id="KW-0812">Transmembrane</keyword>
<dbReference type="InterPro" id="IPR027539">
    <property type="entry name" value="Mdm10"/>
</dbReference>
<evidence type="ECO:0000256" key="1">
    <source>
        <dbReference type="ARBA" id="ARBA00022452"/>
    </source>
</evidence>
<comment type="function">
    <text evidence="6">Component of the ERMES/MDM complex, which serves as a molecular tether to connect the endoplasmic reticulum and mitochondria. Components of this complex are involved in the control of mitochondrial shape and protein biogenesis and may function in phospholipid exchange. MDM10 is involved in the late assembly steps of the general translocase of the mitochondrial outer membrane (TOM complex). Functions in the TOM40-specific route of the assembly of outer membrane beta-barrel proteins, including the association of TOM40 with the receptor TOM22 and small TOM proteins. Can associate with the SAM(core) complex as well as the MDM12-MMM1 complex, both involved in late steps of the major beta-barrel assembly pathway, that is responsible for biogenesis of all outer membrane beta-barrel proteins. May act as a switch that shuttles between both complexes and channels precursor proteins into the TOM40-specific pathway. Plays a role in mitochondrial morphology and in the inheritance of mitochondria.</text>
</comment>
<dbReference type="AlphaFoldDB" id="A0A4V1C6C3"/>
<dbReference type="GO" id="GO:0032865">
    <property type="term" value="C:ERMES complex"/>
    <property type="evidence" value="ECO:0007669"/>
    <property type="project" value="UniProtKB-UniRule"/>
</dbReference>
<dbReference type="GO" id="GO:1990456">
    <property type="term" value="P:mitochondrion-endoplasmic reticulum membrane tethering"/>
    <property type="evidence" value="ECO:0007669"/>
    <property type="project" value="UniProtKB-UniRule"/>
</dbReference>
<keyword evidence="5 6" id="KW-0472">Membrane</keyword>
<dbReference type="PANTHER" id="PTHR28035:SF1">
    <property type="entry name" value="MITOCHONDRIAL DISTRIBUTION AND MORPHOLOGY PROTEIN 10"/>
    <property type="match status" value="1"/>
</dbReference>
<evidence type="ECO:0000313" key="7">
    <source>
        <dbReference type="EMBL" id="QBZ59385.1"/>
    </source>
</evidence>
<dbReference type="Pfam" id="PF12519">
    <property type="entry name" value="MDM10"/>
    <property type="match status" value="1"/>
</dbReference>
<keyword evidence="4 6" id="KW-0496">Mitochondrion</keyword>
<comment type="similarity">
    <text evidence="6">Belongs to the MDM10 family.</text>
</comment>
<dbReference type="GO" id="GO:0045040">
    <property type="term" value="P:protein insertion into mitochondrial outer membrane"/>
    <property type="evidence" value="ECO:0007669"/>
    <property type="project" value="UniProtKB-UniRule"/>
</dbReference>
<comment type="subunit">
    <text evidence="6">Component of the ER-mitochondria encounter structure (ERMES) or MDM complex, composed of MMM1, MDM10, MDM12 and MDM34. Associates with the mitochondrial outer membrane sorting assembly machinery SAM(core) complex.</text>
</comment>
<dbReference type="GO" id="GO:0015914">
    <property type="term" value="P:phospholipid transport"/>
    <property type="evidence" value="ECO:0007669"/>
    <property type="project" value="TreeGrafter"/>
</dbReference>
<evidence type="ECO:0000256" key="3">
    <source>
        <dbReference type="ARBA" id="ARBA00022787"/>
    </source>
</evidence>
<dbReference type="PANTHER" id="PTHR28035">
    <property type="entry name" value="MITOCHONDRIAL DISTRIBUTION AND MORPHOLOGY PROTEIN 10"/>
    <property type="match status" value="1"/>
</dbReference>
<evidence type="ECO:0000256" key="6">
    <source>
        <dbReference type="HAMAP-Rule" id="MF_03102"/>
    </source>
</evidence>
<evidence type="ECO:0000256" key="5">
    <source>
        <dbReference type="ARBA" id="ARBA00023136"/>
    </source>
</evidence>
<dbReference type="GO" id="GO:0051654">
    <property type="term" value="P:establishment of mitochondrion localization"/>
    <property type="evidence" value="ECO:0007669"/>
    <property type="project" value="TreeGrafter"/>
</dbReference>
<dbReference type="EMBL" id="CP034206">
    <property type="protein sequence ID" value="QBZ59385.1"/>
    <property type="molecule type" value="Genomic_DNA"/>
</dbReference>
<dbReference type="GO" id="GO:0001401">
    <property type="term" value="C:SAM complex"/>
    <property type="evidence" value="ECO:0007669"/>
    <property type="project" value="TreeGrafter"/>
</dbReference>
<evidence type="ECO:0000313" key="8">
    <source>
        <dbReference type="Proteomes" id="UP000294847"/>
    </source>
</evidence>
<proteinExistence type="inferred from homology"/>
<comment type="subcellular location">
    <subcellularLocation>
        <location evidence="6">Mitochondrion outer membrane</location>
        <topology evidence="6">Multi-pass membrane protein</topology>
    </subcellularLocation>
    <text evidence="6">The ERMES/MDM complex localizes to a few discrete foci (around 10 per single cell), that represent mitochondria-endoplasmic reticulum junctions. These foci are often found next to mtDNA nucleoids.</text>
</comment>
<accession>A0A4V1C6C3</accession>
<gene>
    <name evidence="6" type="primary">MDM10</name>
    <name evidence="7" type="ORF">PoMZ_04346</name>
</gene>
<name>A0A4V1C6C3_PYROR</name>
<dbReference type="HAMAP" id="MF_03102">
    <property type="entry name" value="Mdm10"/>
    <property type="match status" value="1"/>
</dbReference>
<dbReference type="VEuPathDB" id="FungiDB:M_BR32_EuGene_00048961"/>
<keyword evidence="1 6" id="KW-1134">Transmembrane beta strand</keyword>